<comment type="caution">
    <text evidence="3">The sequence shown here is derived from an EMBL/GenBank/DDBJ whole genome shotgun (WGS) entry which is preliminary data.</text>
</comment>
<name>A0A409YVF7_9AGAR</name>
<feature type="region of interest" description="Disordered" evidence="1">
    <location>
        <begin position="817"/>
        <end position="862"/>
    </location>
</feature>
<dbReference type="Pfam" id="PF12783">
    <property type="entry name" value="Sec7-like_HUS"/>
    <property type="match status" value="1"/>
</dbReference>
<dbReference type="Proteomes" id="UP000284706">
    <property type="component" value="Unassembled WGS sequence"/>
</dbReference>
<feature type="domain" description="Mon2/Sec7/BIG1-like HUS" evidence="2">
    <location>
        <begin position="36"/>
        <end position="182"/>
    </location>
</feature>
<dbReference type="AlphaFoldDB" id="A0A409YVF7"/>
<evidence type="ECO:0000256" key="1">
    <source>
        <dbReference type="SAM" id="MobiDB-lite"/>
    </source>
</evidence>
<evidence type="ECO:0000259" key="2">
    <source>
        <dbReference type="Pfam" id="PF12783"/>
    </source>
</evidence>
<dbReference type="FunCoup" id="A0A409YVF7">
    <property type="interactions" value="460"/>
</dbReference>
<organism evidence="3 4">
    <name type="scientific">Gymnopilus dilepis</name>
    <dbReference type="NCBI Taxonomy" id="231916"/>
    <lineage>
        <taxon>Eukaryota</taxon>
        <taxon>Fungi</taxon>
        <taxon>Dikarya</taxon>
        <taxon>Basidiomycota</taxon>
        <taxon>Agaricomycotina</taxon>
        <taxon>Agaricomycetes</taxon>
        <taxon>Agaricomycetidae</taxon>
        <taxon>Agaricales</taxon>
        <taxon>Agaricineae</taxon>
        <taxon>Hymenogastraceae</taxon>
        <taxon>Gymnopilus</taxon>
    </lineage>
</organism>
<evidence type="ECO:0000313" key="3">
    <source>
        <dbReference type="EMBL" id="PPR07017.1"/>
    </source>
</evidence>
<dbReference type="OrthoDB" id="294853at2759"/>
<dbReference type="EMBL" id="NHYE01000197">
    <property type="protein sequence ID" value="PPR07017.1"/>
    <property type="molecule type" value="Genomic_DNA"/>
</dbReference>
<sequence length="1066" mass="115875">MVLEVRVAESEEVPSTTLSEVELPNETMKLLGSSAKNAFSLESLHKTFALELIECVLTNYHELFCKHEELILLLQHYLCPLLLKTLSDRPQFHLSLRCTHVVFLLLKKFSLELRTEGEVFLSMLIRIISEDSSDSADQARHIHSVKPLWMQVLIMEIMRGLCSHAELIRNMWDCYNAQATCSKPVTSLITAPKRLVTEKLALLGVCQQTGGVGVQAEPSATSTATGAAGAAAYGLDMARRVASATVSGVVVMISGGTGLSLQGSAMKLQCIDELDKADAPPVPEAYIYLLAVQCIISLCEGFASFSGPTYTSIAIQRPRAAGDAAVRAPPALDLDTLPPNDQTHHLRIVQFIISQAWPALLAALSFIISTNLSDELFVEVLASYHSLTNVSGMLGLTTPIDTFFNSPCGGRAWTRWADAAVWFVREKYGMFEGPTGLCALLAGSLGESWYAVLESTAECRDGLGYDGQDWSAGAPASRSASSSAVSGSQAGSGTGAMAVKHPVLTDLEVEIMQTAVRRLFDSSKDLEDLAFKDFVQAQYGDEDAGVGSGGLLSVSKRSQDNVVHRRRVSGIFIPENVRSGSINFAISKLGGVAILNIHRLIDRSPDIAWDAVTDHVLMVMKLPFASQPIRIQAAKVLVEILLVVPCNLSSTGELQAQVQRSVIDVPAQQVIPDLGSPLHSADEHHCRAEADGSGDVASDIASCRTHPCGWMGNHIPDAGQCLPTSNWDLFDDLSASSAYKIQVDSVSVLSVQSSPVTRTKPLPLGLGKPSEKSYNTLVKIASQPLMLAFRHQADPNVTLTAAASLLWSVSDAIQSKRKNVSAPTPERRSEMVLSRRRSGPRSFMEPRSARIHGNSASGRSHSAAGSLAREIRQLTDPNRVNEEGIECAWDDSKTLALQSIGSIFSNFLVEKIMLLDSFTKVRDVLMDHIEEAVLIDNRSVSSPALRCLEKAIKTLASAEAILRVRATDHESLEGVWKGIDLLGTYATRMYSSQDDLENSPHQPSTQESLVAYLDVIQPARMVSRDVDGKERNLKRLTRMMVILKDDLLSISRFYNLVSSLMTLFLP</sequence>
<dbReference type="InParanoid" id="A0A409YVF7"/>
<protein>
    <recommendedName>
        <fullName evidence="2">Mon2/Sec7/BIG1-like HUS domain-containing protein</fullName>
    </recommendedName>
</protein>
<feature type="region of interest" description="Disordered" evidence="1">
    <location>
        <begin position="474"/>
        <end position="494"/>
    </location>
</feature>
<reference evidence="3 4" key="1">
    <citation type="journal article" date="2018" name="Evol. Lett.">
        <title>Horizontal gene cluster transfer increased hallucinogenic mushroom diversity.</title>
        <authorList>
            <person name="Reynolds H.T."/>
            <person name="Vijayakumar V."/>
            <person name="Gluck-Thaler E."/>
            <person name="Korotkin H.B."/>
            <person name="Matheny P.B."/>
            <person name="Slot J.C."/>
        </authorList>
    </citation>
    <scope>NUCLEOTIDE SEQUENCE [LARGE SCALE GENOMIC DNA]</scope>
    <source>
        <strain evidence="3 4">SRW20</strain>
    </source>
</reference>
<dbReference type="InterPro" id="IPR032691">
    <property type="entry name" value="Mon2/Sec7/BIG1-like_HUS"/>
</dbReference>
<dbReference type="GO" id="GO:0005794">
    <property type="term" value="C:Golgi apparatus"/>
    <property type="evidence" value="ECO:0007669"/>
    <property type="project" value="UniProtKB-ARBA"/>
</dbReference>
<dbReference type="STRING" id="231916.A0A409YVF7"/>
<gene>
    <name evidence="3" type="ORF">CVT26_005212</name>
</gene>
<accession>A0A409YVF7</accession>
<evidence type="ECO:0000313" key="4">
    <source>
        <dbReference type="Proteomes" id="UP000284706"/>
    </source>
</evidence>
<proteinExistence type="predicted"/>
<keyword evidence="4" id="KW-1185">Reference proteome</keyword>